<protein>
    <submittedName>
        <fullName evidence="1">Uncharacterized protein</fullName>
    </submittedName>
</protein>
<proteinExistence type="predicted"/>
<dbReference type="EMBL" id="MDTU01000001">
    <property type="protein sequence ID" value="ODN41812.1"/>
    <property type="molecule type" value="Genomic_DNA"/>
</dbReference>
<dbReference type="Proteomes" id="UP000094329">
    <property type="component" value="Unassembled WGS sequence"/>
</dbReference>
<evidence type="ECO:0000313" key="1">
    <source>
        <dbReference type="EMBL" id="ODN41812.1"/>
    </source>
</evidence>
<comment type="caution">
    <text evidence="1">The sequence shown here is derived from an EMBL/GenBank/DDBJ whole genome shotgun (WGS) entry which is preliminary data.</text>
</comment>
<dbReference type="RefSeq" id="WP_069311614.1">
    <property type="nucleotide sequence ID" value="NZ_MDTU01000001.1"/>
</dbReference>
<accession>A0ABX3A0N2</accession>
<keyword evidence="2" id="KW-1185">Reference proteome</keyword>
<sequence>MWGKGKTFTEKLLNRISGTQYHYDFYSEVESFNEILIEAMNKKEVVANANFKQKKLINAAAYLGLATIFSLPEALMDKVPKNNELQICRVPNKNDSDFELFNSKVETLALLVKQVSKLRPIKLPQDAIDVEEGVLRSGVNQFMTSSSLVMNPTLYKDIMGLRELTHNVGLLKIKFENYLIKISK</sequence>
<reference evidence="1 2" key="1">
    <citation type="submission" date="2016-08" db="EMBL/GenBank/DDBJ databases">
        <title>Draft genome sequence of Candidatus Piscirickettsia litoralis, from seawater.</title>
        <authorList>
            <person name="Wan X."/>
            <person name="Lee A.J."/>
            <person name="Hou S."/>
            <person name="Donachie S.P."/>
        </authorList>
    </citation>
    <scope>NUCLEOTIDE SEQUENCE [LARGE SCALE GENOMIC DNA]</scope>
    <source>
        <strain evidence="1 2">Y2</strain>
    </source>
</reference>
<organism evidence="1 2">
    <name type="scientific">Piscirickettsia litoralis</name>
    <dbReference type="NCBI Taxonomy" id="1891921"/>
    <lineage>
        <taxon>Bacteria</taxon>
        <taxon>Pseudomonadati</taxon>
        <taxon>Pseudomonadota</taxon>
        <taxon>Gammaproteobacteria</taxon>
        <taxon>Thiotrichales</taxon>
        <taxon>Piscirickettsiaceae</taxon>
        <taxon>Piscirickettsia</taxon>
    </lineage>
</organism>
<gene>
    <name evidence="1" type="ORF">BGC07_00980</name>
</gene>
<evidence type="ECO:0000313" key="2">
    <source>
        <dbReference type="Proteomes" id="UP000094329"/>
    </source>
</evidence>
<name>A0ABX3A0N2_9GAMM</name>